<keyword evidence="1" id="KW-0472">Membrane</keyword>
<evidence type="ECO:0000313" key="2">
    <source>
        <dbReference type="EMBL" id="ACD82496.1"/>
    </source>
</evidence>
<dbReference type="AlphaFoldDB" id="B3DYX4"/>
<evidence type="ECO:0000313" key="3">
    <source>
        <dbReference type="Proteomes" id="UP000009149"/>
    </source>
</evidence>
<dbReference type="HOGENOM" id="CLU_3292285_0_0_0"/>
<dbReference type="STRING" id="481448.Minf_0438"/>
<organism evidence="2 3">
    <name type="scientific">Methylacidiphilum infernorum (isolate V4)</name>
    <name type="common">Methylokorus infernorum (strain V4)</name>
    <dbReference type="NCBI Taxonomy" id="481448"/>
    <lineage>
        <taxon>Bacteria</taxon>
        <taxon>Pseudomonadati</taxon>
        <taxon>Verrucomicrobiota</taxon>
        <taxon>Methylacidiphilae</taxon>
        <taxon>Methylacidiphilales</taxon>
        <taxon>Methylacidiphilaceae</taxon>
        <taxon>Methylacidiphilum (ex Ratnadevi et al. 2023)</taxon>
    </lineage>
</organism>
<gene>
    <name evidence="2" type="ordered locus">Minf_0438</name>
</gene>
<feature type="transmembrane region" description="Helical" evidence="1">
    <location>
        <begin position="21"/>
        <end position="38"/>
    </location>
</feature>
<accession>B3DYX4</accession>
<keyword evidence="1" id="KW-0812">Transmembrane</keyword>
<dbReference type="EMBL" id="CP000975">
    <property type="protein sequence ID" value="ACD82496.1"/>
    <property type="molecule type" value="Genomic_DNA"/>
</dbReference>
<evidence type="ECO:0000256" key="1">
    <source>
        <dbReference type="SAM" id="Phobius"/>
    </source>
</evidence>
<reference evidence="2 3" key="1">
    <citation type="journal article" date="2008" name="Biol. Direct">
        <title>Complete genome sequence of the extremely acidophilic methanotroph isolate V4, Methylacidiphilum infernorum, a representative of the bacterial phylum Verrucomicrobia.</title>
        <authorList>
            <person name="Hou S."/>
            <person name="Makarova K.S."/>
            <person name="Saw J.H."/>
            <person name="Senin P."/>
            <person name="Ly B.V."/>
            <person name="Zhou Z."/>
            <person name="Ren Y."/>
            <person name="Wang J."/>
            <person name="Galperin M.Y."/>
            <person name="Omelchenko M.V."/>
            <person name="Wolf Y.I."/>
            <person name="Yutin N."/>
            <person name="Koonin E.V."/>
            <person name="Stott M.B."/>
            <person name="Mountain B.W."/>
            <person name="Crowe M.A."/>
            <person name="Smirnova A.V."/>
            <person name="Dunfield P.F."/>
            <person name="Feng L."/>
            <person name="Wang L."/>
            <person name="Alam M."/>
        </authorList>
    </citation>
    <scope>NUCLEOTIDE SEQUENCE [LARGE SCALE GENOMIC DNA]</scope>
    <source>
        <strain evidence="3">Isolate V4</strain>
    </source>
</reference>
<dbReference type="Proteomes" id="UP000009149">
    <property type="component" value="Chromosome"/>
</dbReference>
<proteinExistence type="predicted"/>
<keyword evidence="1" id="KW-1133">Transmembrane helix</keyword>
<dbReference type="KEGG" id="min:Minf_0438"/>
<name>B3DYX4_METI4</name>
<sequence length="40" mass="4786">MGTEFLTIKKSRAFDKNKMEILFFYFFAIVKVNTVNCFRS</sequence>
<protein>
    <submittedName>
        <fullName evidence="2">Uncharacterized protein</fullName>
    </submittedName>
</protein>